<keyword evidence="4" id="KW-1133">Transmembrane helix</keyword>
<gene>
    <name evidence="6" type="ORF">JOE42_001996</name>
</gene>
<proteinExistence type="predicted"/>
<dbReference type="Pfam" id="PF07730">
    <property type="entry name" value="HisKA_3"/>
    <property type="match status" value="1"/>
</dbReference>
<keyword evidence="4" id="KW-0812">Transmembrane</keyword>
<keyword evidence="4" id="KW-0472">Membrane</keyword>
<evidence type="ECO:0000256" key="1">
    <source>
        <dbReference type="ARBA" id="ARBA00022679"/>
    </source>
</evidence>
<sequence>MSRTTGATLYRSLWSHFVIEPREVNLDDSEGTRLRDAVRRGWVFSAVWLIYLIYPVRAVAGYDGPVAWKIAAALSLIAFAAVFLGGFRDFRGRLHAAEDVRVPRQWAVVVTLMLLLVPAAPAAGDSVLTGCVFVAVLAVMTLPRRSALVVLAANFVAVEGLPRIVPSWTPDDSAGFTLGVAAFAAWGISQLVARNIQLNEARRRLSDLAVVEERERVARDVHDILGHSLTVITVKAELAGRLLELDPARAAAEIADVESLSRAALADVRSTVGGLRHLRLETELRGVRSAVEAAGMVVHIEGSAAGVDEDCRELFAWAMREAVTNVVRHSKATECRIRLDPRRITVTDNGVGPQGKSTGTGLRGLSDRADALGATVRAARGSDGGFVLTVTAP</sequence>
<dbReference type="PANTHER" id="PTHR24421">
    <property type="entry name" value="NITRATE/NITRITE SENSOR PROTEIN NARX-RELATED"/>
    <property type="match status" value="1"/>
</dbReference>
<dbReference type="PANTHER" id="PTHR24421:SF63">
    <property type="entry name" value="SENSOR HISTIDINE KINASE DESK"/>
    <property type="match status" value="1"/>
</dbReference>
<keyword evidence="1 6" id="KW-0808">Transferase</keyword>
<keyword evidence="7" id="KW-1185">Reference proteome</keyword>
<dbReference type="InterPro" id="IPR050482">
    <property type="entry name" value="Sensor_HK_TwoCompSys"/>
</dbReference>
<evidence type="ECO:0000256" key="4">
    <source>
        <dbReference type="SAM" id="Phobius"/>
    </source>
</evidence>
<evidence type="ECO:0000313" key="6">
    <source>
        <dbReference type="EMBL" id="MBM7415263.1"/>
    </source>
</evidence>
<dbReference type="EC" id="2.7.13.3" evidence="6"/>
<feature type="transmembrane region" description="Helical" evidence="4">
    <location>
        <begin position="42"/>
        <end position="60"/>
    </location>
</feature>
<dbReference type="Gene3D" id="1.20.5.1930">
    <property type="match status" value="1"/>
</dbReference>
<dbReference type="SUPFAM" id="SSF55874">
    <property type="entry name" value="ATPase domain of HSP90 chaperone/DNA topoisomerase II/histidine kinase"/>
    <property type="match status" value="1"/>
</dbReference>
<keyword evidence="3" id="KW-0902">Two-component regulatory system</keyword>
<dbReference type="RefSeq" id="WP_204868285.1">
    <property type="nucleotide sequence ID" value="NZ_JAFBBK010000001.1"/>
</dbReference>
<organism evidence="6 7">
    <name type="scientific">Rhodococcoides corynebacterioides</name>
    <dbReference type="NCBI Taxonomy" id="53972"/>
    <lineage>
        <taxon>Bacteria</taxon>
        <taxon>Bacillati</taxon>
        <taxon>Actinomycetota</taxon>
        <taxon>Actinomycetes</taxon>
        <taxon>Mycobacteriales</taxon>
        <taxon>Nocardiaceae</taxon>
        <taxon>Rhodococcoides</taxon>
    </lineage>
</organism>
<dbReference type="Gene3D" id="3.30.565.10">
    <property type="entry name" value="Histidine kinase-like ATPase, C-terminal domain"/>
    <property type="match status" value="1"/>
</dbReference>
<dbReference type="InterPro" id="IPR036890">
    <property type="entry name" value="HATPase_C_sf"/>
</dbReference>
<keyword evidence="2 6" id="KW-0418">Kinase</keyword>
<dbReference type="CDD" id="cd16917">
    <property type="entry name" value="HATPase_UhpB-NarQ-NarX-like"/>
    <property type="match status" value="1"/>
</dbReference>
<dbReference type="GO" id="GO:0004673">
    <property type="term" value="F:protein histidine kinase activity"/>
    <property type="evidence" value="ECO:0007669"/>
    <property type="project" value="UniProtKB-EC"/>
</dbReference>
<protein>
    <submittedName>
        <fullName evidence="6">Two-component system sensor histidine kinase DesK</fullName>
        <ecNumber evidence="6">2.7.13.3</ecNumber>
    </submittedName>
</protein>
<accession>A0ABS2KTP3</accession>
<evidence type="ECO:0000256" key="3">
    <source>
        <dbReference type="ARBA" id="ARBA00023012"/>
    </source>
</evidence>
<name>A0ABS2KTP3_9NOCA</name>
<evidence type="ECO:0000256" key="2">
    <source>
        <dbReference type="ARBA" id="ARBA00022777"/>
    </source>
</evidence>
<feature type="transmembrane region" description="Helical" evidence="4">
    <location>
        <begin position="66"/>
        <end position="85"/>
    </location>
</feature>
<feature type="domain" description="Signal transduction histidine kinase subgroup 3 dimerisation and phosphoacceptor" evidence="5">
    <location>
        <begin position="213"/>
        <end position="277"/>
    </location>
</feature>
<evidence type="ECO:0000259" key="5">
    <source>
        <dbReference type="Pfam" id="PF07730"/>
    </source>
</evidence>
<comment type="caution">
    <text evidence="6">The sequence shown here is derived from an EMBL/GenBank/DDBJ whole genome shotgun (WGS) entry which is preliminary data.</text>
</comment>
<dbReference type="InterPro" id="IPR011712">
    <property type="entry name" value="Sig_transdc_His_kin_sub3_dim/P"/>
</dbReference>
<reference evidence="6 7" key="1">
    <citation type="submission" date="2021-01" db="EMBL/GenBank/DDBJ databases">
        <title>Genomics of switchgrass bacterial isolates.</title>
        <authorList>
            <person name="Shade A."/>
        </authorList>
    </citation>
    <scope>NUCLEOTIDE SEQUENCE [LARGE SCALE GENOMIC DNA]</scope>
    <source>
        <strain evidence="6 7">PvP111</strain>
    </source>
</reference>
<feature type="transmembrane region" description="Helical" evidence="4">
    <location>
        <begin position="106"/>
        <end position="139"/>
    </location>
</feature>
<evidence type="ECO:0000313" key="7">
    <source>
        <dbReference type="Proteomes" id="UP000703038"/>
    </source>
</evidence>
<dbReference type="EMBL" id="JAFBBK010000001">
    <property type="protein sequence ID" value="MBM7415263.1"/>
    <property type="molecule type" value="Genomic_DNA"/>
</dbReference>
<dbReference type="Proteomes" id="UP000703038">
    <property type="component" value="Unassembled WGS sequence"/>
</dbReference>